<name>A0ABR4H846_9EURO</name>
<dbReference type="SMART" id="SM01024">
    <property type="entry name" value="BCS1_N"/>
    <property type="match status" value="1"/>
</dbReference>
<feature type="domain" description="BCS1 N-terminal" evidence="1">
    <location>
        <begin position="42"/>
        <end position="205"/>
    </location>
</feature>
<organism evidence="2 3">
    <name type="scientific">Aspergillus cavernicola</name>
    <dbReference type="NCBI Taxonomy" id="176166"/>
    <lineage>
        <taxon>Eukaryota</taxon>
        <taxon>Fungi</taxon>
        <taxon>Dikarya</taxon>
        <taxon>Ascomycota</taxon>
        <taxon>Pezizomycotina</taxon>
        <taxon>Eurotiomycetes</taxon>
        <taxon>Eurotiomycetidae</taxon>
        <taxon>Eurotiales</taxon>
        <taxon>Aspergillaceae</taxon>
        <taxon>Aspergillus</taxon>
        <taxon>Aspergillus subgen. Nidulantes</taxon>
    </lineage>
</organism>
<accession>A0ABR4H846</accession>
<dbReference type="Proteomes" id="UP001610335">
    <property type="component" value="Unassembled WGS sequence"/>
</dbReference>
<dbReference type="InterPro" id="IPR050747">
    <property type="entry name" value="Mitochondrial_chaperone_BCS1"/>
</dbReference>
<keyword evidence="3" id="KW-1185">Reference proteome</keyword>
<dbReference type="PANTHER" id="PTHR23070">
    <property type="entry name" value="BCS1 AAA-TYPE ATPASE"/>
    <property type="match status" value="1"/>
</dbReference>
<gene>
    <name evidence="2" type="ORF">BDW59DRAFT_168017</name>
</gene>
<reference evidence="2 3" key="1">
    <citation type="submission" date="2024-07" db="EMBL/GenBank/DDBJ databases">
        <title>Section-level genome sequencing and comparative genomics of Aspergillus sections Usti and Cavernicolus.</title>
        <authorList>
            <consortium name="Lawrence Berkeley National Laboratory"/>
            <person name="Nybo J.L."/>
            <person name="Vesth T.C."/>
            <person name="Theobald S."/>
            <person name="Frisvad J.C."/>
            <person name="Larsen T.O."/>
            <person name="Kjaerboelling I."/>
            <person name="Rothschild-Mancinelli K."/>
            <person name="Lyhne E.K."/>
            <person name="Kogle M.E."/>
            <person name="Barry K."/>
            <person name="Clum A."/>
            <person name="Na H."/>
            <person name="Ledsgaard L."/>
            <person name="Lin J."/>
            <person name="Lipzen A."/>
            <person name="Kuo A."/>
            <person name="Riley R."/>
            <person name="Mondo S."/>
            <person name="LaButti K."/>
            <person name="Haridas S."/>
            <person name="Pangalinan J."/>
            <person name="Salamov A.A."/>
            <person name="Simmons B.A."/>
            <person name="Magnuson J.K."/>
            <person name="Chen J."/>
            <person name="Drula E."/>
            <person name="Henrissat B."/>
            <person name="Wiebenga A."/>
            <person name="Lubbers R.J."/>
            <person name="Gomes A.C."/>
            <person name="Makela M.R."/>
            <person name="Stajich J."/>
            <person name="Grigoriev I.V."/>
            <person name="Mortensen U.H."/>
            <person name="De vries R.P."/>
            <person name="Baker S.E."/>
            <person name="Andersen M.R."/>
        </authorList>
    </citation>
    <scope>NUCLEOTIDE SEQUENCE [LARGE SCALE GENOMIC DNA]</scope>
    <source>
        <strain evidence="2 3">CBS 600.67</strain>
    </source>
</reference>
<evidence type="ECO:0000259" key="1">
    <source>
        <dbReference type="SMART" id="SM01024"/>
    </source>
</evidence>
<dbReference type="EMBL" id="JBFXLS010000251">
    <property type="protein sequence ID" value="KAL2811454.1"/>
    <property type="molecule type" value="Genomic_DNA"/>
</dbReference>
<dbReference type="InterPro" id="IPR014851">
    <property type="entry name" value="BCS1_N"/>
</dbReference>
<evidence type="ECO:0000313" key="3">
    <source>
        <dbReference type="Proteomes" id="UP001610335"/>
    </source>
</evidence>
<comment type="caution">
    <text evidence="2">The sequence shown here is derived from an EMBL/GenBank/DDBJ whole genome shotgun (WGS) entry which is preliminary data.</text>
</comment>
<dbReference type="SUPFAM" id="SSF52540">
    <property type="entry name" value="P-loop containing nucleoside triphosphate hydrolases"/>
    <property type="match status" value="1"/>
</dbReference>
<dbReference type="InterPro" id="IPR027417">
    <property type="entry name" value="P-loop_NTPase"/>
</dbReference>
<sequence>MNAIIPYQASLVDIFFPGFSFISTSAQQLLAGNLNGFTRLLCACGIFVLFARYAFNYISDVVRNYFTSRIHVAYYDEAYDMLVDWIAHQQFVGHAHSLIARVGSSRRTIARGQSKKKLVTFSPWDGSFPFWYKGRLLTLHCAVKEHREDIYISSIGRSPNILKDLIEECRRDYLNVIHRKVSVFEHQEGEWKRAQLRPVRPISTVIMDEQVKNGLVKDMEEFLDEPTQRWYAAHGFPYRRGYLLFGPPGTGKS</sequence>
<dbReference type="Gene3D" id="3.40.50.300">
    <property type="entry name" value="P-loop containing nucleotide triphosphate hydrolases"/>
    <property type="match status" value="1"/>
</dbReference>
<proteinExistence type="predicted"/>
<protein>
    <submittedName>
        <fullName evidence="2">BCS1 N terminal-domain-containing protein</fullName>
    </submittedName>
</protein>
<feature type="non-terminal residue" evidence="2">
    <location>
        <position position="253"/>
    </location>
</feature>
<evidence type="ECO:0000313" key="2">
    <source>
        <dbReference type="EMBL" id="KAL2811454.1"/>
    </source>
</evidence>
<dbReference type="Pfam" id="PF08740">
    <property type="entry name" value="BCS1_N"/>
    <property type="match status" value="1"/>
</dbReference>